<reference evidence="7 8" key="1">
    <citation type="submission" date="2023-08" db="EMBL/GenBank/DDBJ databases">
        <title>Black Yeasts Isolated from many extreme environments.</title>
        <authorList>
            <person name="Coleine C."/>
            <person name="Stajich J.E."/>
            <person name="Selbmann L."/>
        </authorList>
    </citation>
    <scope>NUCLEOTIDE SEQUENCE [LARGE SCALE GENOMIC DNA]</scope>
    <source>
        <strain evidence="7 8">CCFEE 5935</strain>
    </source>
</reference>
<feature type="zinc finger region" description="C3H1-type" evidence="4">
    <location>
        <begin position="31"/>
        <end position="58"/>
    </location>
</feature>
<sequence length="485" mass="53179">MVPGKKPCHFFQLGQCKKGSKCTYAHVKDPAFKPKACQYFMKGTCRRAAQCTFSHDKEDIDQLKVSLSATGTGDSAPENSEVLLKDFRWKIPKGPAGAKPLGHGLSKFFKQTLELVGIGTGTMQEVITLLTSEGGQLRIEELLEQSFDTFSPAQLTRITEAQLMPFFKTITHANVTSSVLLRTKLMTIYNILYTGSGSSQRAVSLFSALAGFPALTELLDTEPGHEEVDKYALDIIETALVVLTKMAEVNTPAHADPGLTPIAETFGNFLNNLPQNASLATSTARRHLERLQQRLGLGKALPDAAGIQRPAGSRAVFQLARDRPGELSEEGRRHDNDHVHAQDISILPTLQEIQSSRNEYLPVANPSEWHFGGVPGLVDRHFRLLREDTVGQLRGAAKFELERLQNPHGVDAAQSKQQGARTYVYKDVYLASAAFDEYHGAQLAIRFARPKANRQSSKPLARNGGSKPSVLGLTHSSALSARKDR</sequence>
<feature type="region of interest" description="Disordered" evidence="5">
    <location>
        <begin position="452"/>
        <end position="485"/>
    </location>
</feature>
<evidence type="ECO:0000256" key="4">
    <source>
        <dbReference type="PROSITE-ProRule" id="PRU00723"/>
    </source>
</evidence>
<dbReference type="Pfam" id="PF00642">
    <property type="entry name" value="zf-CCCH"/>
    <property type="match status" value="2"/>
</dbReference>
<evidence type="ECO:0000259" key="6">
    <source>
        <dbReference type="PROSITE" id="PS50103"/>
    </source>
</evidence>
<dbReference type="InterPro" id="IPR036855">
    <property type="entry name" value="Znf_CCCH_sf"/>
</dbReference>
<dbReference type="EMBL" id="JAVRRT010000009">
    <property type="protein sequence ID" value="KAK5169191.1"/>
    <property type="molecule type" value="Genomic_DNA"/>
</dbReference>
<dbReference type="PANTHER" id="PTHR11224:SF10">
    <property type="entry name" value="IP09428P-RELATED"/>
    <property type="match status" value="1"/>
</dbReference>
<name>A0AAV9PA89_9PEZI</name>
<accession>A0AAV9PA89</accession>
<feature type="zinc finger region" description="C3H1-type" evidence="4">
    <location>
        <begin position="3"/>
        <end position="29"/>
    </location>
</feature>
<gene>
    <name evidence="7" type="ORF">LTR77_006500</name>
</gene>
<dbReference type="GO" id="GO:0008270">
    <property type="term" value="F:zinc ion binding"/>
    <property type="evidence" value="ECO:0007669"/>
    <property type="project" value="UniProtKB-KW"/>
</dbReference>
<dbReference type="PROSITE" id="PS50103">
    <property type="entry name" value="ZF_C3H1"/>
    <property type="match status" value="2"/>
</dbReference>
<evidence type="ECO:0000256" key="5">
    <source>
        <dbReference type="SAM" id="MobiDB-lite"/>
    </source>
</evidence>
<evidence type="ECO:0000256" key="2">
    <source>
        <dbReference type="ARBA" id="ARBA00022771"/>
    </source>
</evidence>
<feature type="domain" description="C3H1-type" evidence="6">
    <location>
        <begin position="3"/>
        <end position="29"/>
    </location>
</feature>
<dbReference type="Proteomes" id="UP001337655">
    <property type="component" value="Unassembled WGS sequence"/>
</dbReference>
<dbReference type="InterPro" id="IPR045072">
    <property type="entry name" value="MKRN-like"/>
</dbReference>
<dbReference type="RefSeq" id="XP_064658657.1">
    <property type="nucleotide sequence ID" value="XM_064803742.1"/>
</dbReference>
<dbReference type="InterPro" id="IPR000571">
    <property type="entry name" value="Znf_CCCH"/>
</dbReference>
<keyword evidence="8" id="KW-1185">Reference proteome</keyword>
<dbReference type="GeneID" id="89927840"/>
<keyword evidence="1 4" id="KW-0479">Metal-binding</keyword>
<dbReference type="GO" id="GO:0000209">
    <property type="term" value="P:protein polyubiquitination"/>
    <property type="evidence" value="ECO:0007669"/>
    <property type="project" value="InterPro"/>
</dbReference>
<comment type="caution">
    <text evidence="7">The sequence shown here is derived from an EMBL/GenBank/DDBJ whole genome shotgun (WGS) entry which is preliminary data.</text>
</comment>
<evidence type="ECO:0000256" key="1">
    <source>
        <dbReference type="ARBA" id="ARBA00022723"/>
    </source>
</evidence>
<proteinExistence type="predicted"/>
<keyword evidence="2 4" id="KW-0863">Zinc-finger</keyword>
<dbReference type="SMART" id="SM00356">
    <property type="entry name" value="ZnF_C3H1"/>
    <property type="match status" value="2"/>
</dbReference>
<evidence type="ECO:0000313" key="8">
    <source>
        <dbReference type="Proteomes" id="UP001337655"/>
    </source>
</evidence>
<feature type="domain" description="C3H1-type" evidence="6">
    <location>
        <begin position="31"/>
        <end position="58"/>
    </location>
</feature>
<evidence type="ECO:0000313" key="7">
    <source>
        <dbReference type="EMBL" id="KAK5169191.1"/>
    </source>
</evidence>
<dbReference type="PANTHER" id="PTHR11224">
    <property type="entry name" value="MAKORIN-RELATED"/>
    <property type="match status" value="1"/>
</dbReference>
<keyword evidence="3 4" id="KW-0862">Zinc</keyword>
<evidence type="ECO:0000256" key="3">
    <source>
        <dbReference type="ARBA" id="ARBA00022833"/>
    </source>
</evidence>
<protein>
    <recommendedName>
        <fullName evidence="6">C3H1-type domain-containing protein</fullName>
    </recommendedName>
</protein>
<organism evidence="7 8">
    <name type="scientific">Saxophila tyrrhenica</name>
    <dbReference type="NCBI Taxonomy" id="1690608"/>
    <lineage>
        <taxon>Eukaryota</taxon>
        <taxon>Fungi</taxon>
        <taxon>Dikarya</taxon>
        <taxon>Ascomycota</taxon>
        <taxon>Pezizomycotina</taxon>
        <taxon>Dothideomycetes</taxon>
        <taxon>Dothideomycetidae</taxon>
        <taxon>Mycosphaerellales</taxon>
        <taxon>Extremaceae</taxon>
        <taxon>Saxophila</taxon>
    </lineage>
</organism>
<dbReference type="Gene3D" id="4.10.1000.10">
    <property type="entry name" value="Zinc finger, CCCH-type"/>
    <property type="match status" value="1"/>
</dbReference>
<dbReference type="GO" id="GO:0061630">
    <property type="term" value="F:ubiquitin protein ligase activity"/>
    <property type="evidence" value="ECO:0007669"/>
    <property type="project" value="InterPro"/>
</dbReference>
<dbReference type="SUPFAM" id="SSF90229">
    <property type="entry name" value="CCCH zinc finger"/>
    <property type="match status" value="2"/>
</dbReference>
<dbReference type="AlphaFoldDB" id="A0AAV9PA89"/>